<gene>
    <name evidence="4" type="ORF">ACD591_16770</name>
    <name evidence="3" type="ORF">FOE74_08505</name>
</gene>
<dbReference type="Proteomes" id="UP000323866">
    <property type="component" value="Unassembled WGS sequence"/>
</dbReference>
<accession>A0A5M8QE00</accession>
<organism evidence="3 5">
    <name type="scientific">Rufibacter glacialis</name>
    <dbReference type="NCBI Taxonomy" id="1259555"/>
    <lineage>
        <taxon>Bacteria</taxon>
        <taxon>Pseudomonadati</taxon>
        <taxon>Bacteroidota</taxon>
        <taxon>Cytophagia</taxon>
        <taxon>Cytophagales</taxon>
        <taxon>Hymenobacteraceae</taxon>
        <taxon>Rufibacter</taxon>
    </lineage>
</organism>
<evidence type="ECO:0000313" key="5">
    <source>
        <dbReference type="Proteomes" id="UP000323866"/>
    </source>
</evidence>
<evidence type="ECO:0000313" key="6">
    <source>
        <dbReference type="Proteomes" id="UP001570846"/>
    </source>
</evidence>
<evidence type="ECO:0000313" key="3">
    <source>
        <dbReference type="EMBL" id="KAA6434239.1"/>
    </source>
</evidence>
<evidence type="ECO:0000313" key="4">
    <source>
        <dbReference type="EMBL" id="MFA1772956.1"/>
    </source>
</evidence>
<protein>
    <submittedName>
        <fullName evidence="3">DUF4136 domain-containing protein</fullName>
    </submittedName>
</protein>
<feature type="domain" description="DUF4136" evidence="2">
    <location>
        <begin position="28"/>
        <end position="180"/>
    </location>
</feature>
<dbReference type="EMBL" id="JBGOGF010000010">
    <property type="protein sequence ID" value="MFA1772956.1"/>
    <property type="molecule type" value="Genomic_DNA"/>
</dbReference>
<dbReference type="EMBL" id="VKKZ01000020">
    <property type="protein sequence ID" value="KAA6434239.1"/>
    <property type="molecule type" value="Genomic_DNA"/>
</dbReference>
<reference evidence="3 5" key="1">
    <citation type="submission" date="2019-07" db="EMBL/GenBank/DDBJ databases">
        <authorList>
            <person name="Qu J.-H."/>
        </authorList>
    </citation>
    <scope>NUCLEOTIDE SEQUENCE [LARGE SCALE GENOMIC DNA]</scope>
    <source>
        <strain evidence="3 5">MDT1-10-3</strain>
    </source>
</reference>
<dbReference type="InterPro" id="IPR025411">
    <property type="entry name" value="DUF4136"/>
</dbReference>
<dbReference type="OrthoDB" id="118896at2"/>
<reference evidence="4 6" key="3">
    <citation type="submission" date="2024-08" db="EMBL/GenBank/DDBJ databases">
        <authorList>
            <person name="Wei W."/>
        </authorList>
    </citation>
    <scope>NUCLEOTIDE SEQUENCE [LARGE SCALE GENOMIC DNA]</scope>
    <source>
        <strain evidence="4 6">XU2</strain>
    </source>
</reference>
<sequence length="189" mass="20859">MRKFTFVFLWVGLLAGAPACSPVRVLNTQTSPGFNLGSYQTFGFMEVKADSSGVNIPSEYLASLQREVASQLKQRGLTQTTTEPDLLVNLGVVVQEKTQTRQTDIRSDPPYYMGQRRYTWKSKEVEVGRYKEGTISVHLVDRARNELVWGSEAESVIPGKEGKVQERISAGVEKLFSSIPVTGGVSGKP</sequence>
<evidence type="ECO:0000259" key="2">
    <source>
        <dbReference type="Pfam" id="PF13590"/>
    </source>
</evidence>
<keyword evidence="1" id="KW-0732">Signal</keyword>
<proteinExistence type="predicted"/>
<feature type="chain" id="PRO_5024291521" evidence="1">
    <location>
        <begin position="20"/>
        <end position="189"/>
    </location>
</feature>
<dbReference type="Proteomes" id="UP001570846">
    <property type="component" value="Unassembled WGS sequence"/>
</dbReference>
<dbReference type="Pfam" id="PF13590">
    <property type="entry name" value="DUF4136"/>
    <property type="match status" value="1"/>
</dbReference>
<feature type="signal peptide" evidence="1">
    <location>
        <begin position="1"/>
        <end position="19"/>
    </location>
</feature>
<comment type="caution">
    <text evidence="3">The sequence shown here is derived from an EMBL/GenBank/DDBJ whole genome shotgun (WGS) entry which is preliminary data.</text>
</comment>
<reference evidence="3 5" key="2">
    <citation type="submission" date="2019-09" db="EMBL/GenBank/DDBJ databases">
        <title>A bacterium isolated from glacier soil.</title>
        <authorList>
            <person name="Liu Q."/>
        </authorList>
    </citation>
    <scope>NUCLEOTIDE SEQUENCE [LARGE SCALE GENOMIC DNA]</scope>
    <source>
        <strain evidence="3 5">MDT1-10-3</strain>
    </source>
</reference>
<dbReference type="Gene3D" id="3.30.160.670">
    <property type="match status" value="1"/>
</dbReference>
<evidence type="ECO:0000256" key="1">
    <source>
        <dbReference type="SAM" id="SignalP"/>
    </source>
</evidence>
<name>A0A5M8QE00_9BACT</name>
<dbReference type="RefSeq" id="WP_149098183.1">
    <property type="nucleotide sequence ID" value="NZ_BMMG01000003.1"/>
</dbReference>
<keyword evidence="6" id="KW-1185">Reference proteome</keyword>
<dbReference type="AlphaFoldDB" id="A0A5M8QE00"/>